<evidence type="ECO:0000256" key="4">
    <source>
        <dbReference type="ARBA" id="ARBA00022676"/>
    </source>
</evidence>
<keyword evidence="4 12" id="KW-0328">Glycosyltransferase</keyword>
<dbReference type="RefSeq" id="XP_013784291.1">
    <property type="nucleotide sequence ID" value="XM_013928837.2"/>
</dbReference>
<evidence type="ECO:0000256" key="6">
    <source>
        <dbReference type="ARBA" id="ARBA00022692"/>
    </source>
</evidence>
<keyword evidence="9 12" id="KW-0333">Golgi apparatus</keyword>
<evidence type="ECO:0000256" key="5">
    <source>
        <dbReference type="ARBA" id="ARBA00022679"/>
    </source>
</evidence>
<evidence type="ECO:0000259" key="13">
    <source>
        <dbReference type="Pfam" id="PF00852"/>
    </source>
</evidence>
<comment type="similarity">
    <text evidence="3 12">Belongs to the glycosyltransferase 10 family.</text>
</comment>
<dbReference type="InterPro" id="IPR031481">
    <property type="entry name" value="Glyco_tran_10_N"/>
</dbReference>
<keyword evidence="6 12" id="KW-0812">Transmembrane</keyword>
<name>A0ABM1BLB6_LIMPO</name>
<dbReference type="SUPFAM" id="SSF53756">
    <property type="entry name" value="UDP-Glycosyltransferase/glycogen phosphorylase"/>
    <property type="match status" value="1"/>
</dbReference>
<accession>A0ABM1BLB6</accession>
<gene>
    <name evidence="16" type="primary">LOC106468410</name>
</gene>
<evidence type="ECO:0000256" key="9">
    <source>
        <dbReference type="ARBA" id="ARBA00023034"/>
    </source>
</evidence>
<evidence type="ECO:0000313" key="16">
    <source>
        <dbReference type="RefSeq" id="XP_013784291.1"/>
    </source>
</evidence>
<dbReference type="EC" id="2.4.1.-" evidence="12"/>
<protein>
    <recommendedName>
        <fullName evidence="12">Fucosyltransferase</fullName>
        <ecNumber evidence="12">2.4.1.-</ecNumber>
    </recommendedName>
</protein>
<evidence type="ECO:0000256" key="1">
    <source>
        <dbReference type="ARBA" id="ARBA00004447"/>
    </source>
</evidence>
<evidence type="ECO:0000256" key="8">
    <source>
        <dbReference type="ARBA" id="ARBA00022989"/>
    </source>
</evidence>
<dbReference type="GeneID" id="106468410"/>
<dbReference type="InterPro" id="IPR001503">
    <property type="entry name" value="Glyco_trans_10"/>
</dbReference>
<keyword evidence="15" id="KW-1185">Reference proteome</keyword>
<sequence>MRAAVTLGLVVLLFLLTLSSLLFNSKWTYLDKSLFHWINSNDTVISIKFLTTKPTHLQVKKVILLWTPFFNSQEWERISLQKLNCSFSQCKITRDRNHFNYSDLVVFHWRDIKVHDLPPIHPPFQRWALFNLESPHHTPAAVLRALGDNINWTATYRTDSDVFVPYGKLVPKNTNEVIRDENCRNDQNISDNNLVVWLVSNCETTSNREKFVEQLKRFISVDVYGKCYGNICYPVNPRDECYKRLAQRYTFILSFENSICKDYATEKLYMALKMGLIPVVFGGANYSSFLPPNSYIDALNFSSPNNLANYLLTVSKSNKLVNSYQEWRKMFDVQPLSFRWFCDLCEKLSTERSERQSFHKFQELHRWWFDGAKCKKWVDNAIKLI</sequence>
<evidence type="ECO:0000256" key="10">
    <source>
        <dbReference type="ARBA" id="ARBA00023136"/>
    </source>
</evidence>
<proteinExistence type="inferred from homology"/>
<evidence type="ECO:0000259" key="14">
    <source>
        <dbReference type="Pfam" id="PF17039"/>
    </source>
</evidence>
<comment type="pathway">
    <text evidence="2">Protein modification; protein glycosylation.</text>
</comment>
<evidence type="ECO:0000313" key="15">
    <source>
        <dbReference type="Proteomes" id="UP000694941"/>
    </source>
</evidence>
<keyword evidence="8" id="KW-1133">Transmembrane helix</keyword>
<dbReference type="Pfam" id="PF00852">
    <property type="entry name" value="Glyco_transf_10"/>
    <property type="match status" value="1"/>
</dbReference>
<dbReference type="Pfam" id="PF17039">
    <property type="entry name" value="Glyco_tran_10_N"/>
    <property type="match status" value="1"/>
</dbReference>
<evidence type="ECO:0000256" key="3">
    <source>
        <dbReference type="ARBA" id="ARBA00008919"/>
    </source>
</evidence>
<dbReference type="PANTHER" id="PTHR48438:SF1">
    <property type="entry name" value="ALPHA-(1,3)-FUCOSYLTRANSFERASE C-RELATED"/>
    <property type="match status" value="1"/>
</dbReference>
<dbReference type="Gene3D" id="3.40.50.11660">
    <property type="entry name" value="Glycosyl transferase family 10, C-terminal domain"/>
    <property type="match status" value="1"/>
</dbReference>
<keyword evidence="5 12" id="KW-0808">Transferase</keyword>
<keyword evidence="7" id="KW-0735">Signal-anchor</keyword>
<evidence type="ECO:0000256" key="2">
    <source>
        <dbReference type="ARBA" id="ARBA00004922"/>
    </source>
</evidence>
<organism evidence="15 16">
    <name type="scientific">Limulus polyphemus</name>
    <name type="common">Atlantic horseshoe crab</name>
    <dbReference type="NCBI Taxonomy" id="6850"/>
    <lineage>
        <taxon>Eukaryota</taxon>
        <taxon>Metazoa</taxon>
        <taxon>Ecdysozoa</taxon>
        <taxon>Arthropoda</taxon>
        <taxon>Chelicerata</taxon>
        <taxon>Merostomata</taxon>
        <taxon>Xiphosura</taxon>
        <taxon>Limulidae</taxon>
        <taxon>Limulus</taxon>
    </lineage>
</organism>
<dbReference type="Proteomes" id="UP000694941">
    <property type="component" value="Unplaced"/>
</dbReference>
<feature type="domain" description="Fucosyltransferase C-terminal" evidence="13">
    <location>
        <begin position="192"/>
        <end position="362"/>
    </location>
</feature>
<feature type="domain" description="Fucosyltransferase N-terminal" evidence="14">
    <location>
        <begin position="60"/>
        <end position="167"/>
    </location>
</feature>
<evidence type="ECO:0000256" key="11">
    <source>
        <dbReference type="ARBA" id="ARBA00023180"/>
    </source>
</evidence>
<keyword evidence="11" id="KW-0325">Glycoprotein</keyword>
<comment type="subcellular location">
    <subcellularLocation>
        <location evidence="1 12">Golgi apparatus</location>
        <location evidence="1 12">Golgi stack membrane</location>
        <topology evidence="1 12">Single-pass type II membrane protein</topology>
    </subcellularLocation>
</comment>
<keyword evidence="10" id="KW-0472">Membrane</keyword>
<reference evidence="16" key="1">
    <citation type="submission" date="2025-08" db="UniProtKB">
        <authorList>
            <consortium name="RefSeq"/>
        </authorList>
    </citation>
    <scope>IDENTIFICATION</scope>
    <source>
        <tissue evidence="16">Muscle</tissue>
    </source>
</reference>
<evidence type="ECO:0000256" key="12">
    <source>
        <dbReference type="RuleBase" id="RU003832"/>
    </source>
</evidence>
<evidence type="ECO:0000256" key="7">
    <source>
        <dbReference type="ARBA" id="ARBA00022968"/>
    </source>
</evidence>
<dbReference type="InterPro" id="IPR038577">
    <property type="entry name" value="GT10-like_C_sf"/>
</dbReference>
<dbReference type="PANTHER" id="PTHR48438">
    <property type="entry name" value="ALPHA-(1,3)-FUCOSYLTRANSFERASE C-RELATED"/>
    <property type="match status" value="1"/>
</dbReference>
<dbReference type="InterPro" id="IPR055270">
    <property type="entry name" value="Glyco_tran_10_C"/>
</dbReference>